<keyword evidence="2" id="KW-0328">Glycosyltransferase</keyword>
<evidence type="ECO:0000256" key="5">
    <source>
        <dbReference type="ARBA" id="ARBA00023180"/>
    </source>
</evidence>
<evidence type="ECO:0000256" key="2">
    <source>
        <dbReference type="ARBA" id="ARBA00022676"/>
    </source>
</evidence>
<protein>
    <submittedName>
        <fullName evidence="6">Beta-1,6-N-acetylglucosaminyltransferase</fullName>
    </submittedName>
</protein>
<sequence>MRLVYAILAHDAFDQLERLIHRLLADAPEDRVCLHIDAKVTPPAGFLAGLSDAVRTRVTMVRPAVAVYWAHWSQTAAIARLLGAALAEPFDLVHVISGRDWPLCSREEMVAAIAAAPAGACFMDIRDDDLAWRMNDWCFIDRHLRSRPDPTPLSWRIAVLRSRMSAWANRQMKRWRGTRSEPLGPWATSWEWWSLPMDAATQVRDATDRLMASGRLRYTQTSDEHVAPTALLAAGYADRLVPSRRMVRFAPGQWSPLTLTRSDLESRPADAWFGRKFDLTVDPAFLDL</sequence>
<dbReference type="Proteomes" id="UP001292182">
    <property type="component" value="Unassembled WGS sequence"/>
</dbReference>
<proteinExistence type="predicted"/>
<reference evidence="7" key="1">
    <citation type="submission" date="2023-07" db="EMBL/GenBank/DDBJ databases">
        <title>Whole genome sequence analysis of rice epiphytic Sphingomonas sanguinis OsEp_Plm_15B2.</title>
        <authorList>
            <person name="Sahu K.P."/>
            <person name="Asharani P."/>
            <person name="Reddy B."/>
            <person name="Kumar A."/>
        </authorList>
    </citation>
    <scope>NUCLEOTIDE SEQUENCE [LARGE SCALE GENOMIC DNA]</scope>
    <source>
        <strain evidence="7">OsEp_Plm_15B2</strain>
    </source>
</reference>
<dbReference type="EMBL" id="JAOBTW010000002">
    <property type="protein sequence ID" value="MDZ7280840.1"/>
    <property type="molecule type" value="Genomic_DNA"/>
</dbReference>
<evidence type="ECO:0000256" key="4">
    <source>
        <dbReference type="ARBA" id="ARBA00023136"/>
    </source>
</evidence>
<accession>A0ABU5LMA6</accession>
<comment type="caution">
    <text evidence="6">The sequence shown here is derived from an EMBL/GenBank/DDBJ whole genome shotgun (WGS) entry which is preliminary data.</text>
</comment>
<keyword evidence="5" id="KW-0325">Glycoprotein</keyword>
<comment type="subcellular location">
    <subcellularLocation>
        <location evidence="1">Membrane</location>
        <topology evidence="1">Single-pass type II membrane protein</topology>
    </subcellularLocation>
</comment>
<keyword evidence="4" id="KW-0472">Membrane</keyword>
<dbReference type="InterPro" id="IPR003406">
    <property type="entry name" value="Glyco_trans_14"/>
</dbReference>
<evidence type="ECO:0000256" key="1">
    <source>
        <dbReference type="ARBA" id="ARBA00004606"/>
    </source>
</evidence>
<name>A0ABU5LMA6_9SPHN</name>
<evidence type="ECO:0000256" key="3">
    <source>
        <dbReference type="ARBA" id="ARBA00022679"/>
    </source>
</evidence>
<dbReference type="RefSeq" id="WP_219020904.1">
    <property type="nucleotide sequence ID" value="NZ_CP079203.1"/>
</dbReference>
<keyword evidence="3" id="KW-0808">Transferase</keyword>
<organism evidence="6 7">
    <name type="scientific">Sphingomonas sanguinis</name>
    <dbReference type="NCBI Taxonomy" id="33051"/>
    <lineage>
        <taxon>Bacteria</taxon>
        <taxon>Pseudomonadati</taxon>
        <taxon>Pseudomonadota</taxon>
        <taxon>Alphaproteobacteria</taxon>
        <taxon>Sphingomonadales</taxon>
        <taxon>Sphingomonadaceae</taxon>
        <taxon>Sphingomonas</taxon>
    </lineage>
</organism>
<evidence type="ECO:0000313" key="7">
    <source>
        <dbReference type="Proteomes" id="UP001292182"/>
    </source>
</evidence>
<dbReference type="Pfam" id="PF02485">
    <property type="entry name" value="Branch"/>
    <property type="match status" value="1"/>
</dbReference>
<gene>
    <name evidence="6" type="ORF">N4G62_02210</name>
</gene>
<evidence type="ECO:0000313" key="6">
    <source>
        <dbReference type="EMBL" id="MDZ7280840.1"/>
    </source>
</evidence>
<keyword evidence="7" id="KW-1185">Reference proteome</keyword>